<evidence type="ECO:0000313" key="3">
    <source>
        <dbReference type="Proteomes" id="UP000823388"/>
    </source>
</evidence>
<keyword evidence="3" id="KW-1185">Reference proteome</keyword>
<dbReference type="Proteomes" id="UP000823388">
    <property type="component" value="Chromosome 2K"/>
</dbReference>
<reference evidence="2" key="1">
    <citation type="submission" date="2020-05" db="EMBL/GenBank/DDBJ databases">
        <title>WGS assembly of Panicum virgatum.</title>
        <authorList>
            <person name="Lovell J.T."/>
            <person name="Jenkins J."/>
            <person name="Shu S."/>
            <person name="Juenger T.E."/>
            <person name="Schmutz J."/>
        </authorList>
    </citation>
    <scope>NUCLEOTIDE SEQUENCE</scope>
    <source>
        <strain evidence="2">AP13</strain>
    </source>
</reference>
<dbReference type="AlphaFoldDB" id="A0A8T0WAY0"/>
<protein>
    <submittedName>
        <fullName evidence="2">Uncharacterized protein</fullName>
    </submittedName>
</protein>
<organism evidence="2 3">
    <name type="scientific">Panicum virgatum</name>
    <name type="common">Blackwell switchgrass</name>
    <dbReference type="NCBI Taxonomy" id="38727"/>
    <lineage>
        <taxon>Eukaryota</taxon>
        <taxon>Viridiplantae</taxon>
        <taxon>Streptophyta</taxon>
        <taxon>Embryophyta</taxon>
        <taxon>Tracheophyta</taxon>
        <taxon>Spermatophyta</taxon>
        <taxon>Magnoliopsida</taxon>
        <taxon>Liliopsida</taxon>
        <taxon>Poales</taxon>
        <taxon>Poaceae</taxon>
        <taxon>PACMAD clade</taxon>
        <taxon>Panicoideae</taxon>
        <taxon>Panicodae</taxon>
        <taxon>Paniceae</taxon>
        <taxon>Panicinae</taxon>
        <taxon>Panicum</taxon>
        <taxon>Panicum sect. Hiantes</taxon>
    </lineage>
</organism>
<feature type="compositionally biased region" description="Pro residues" evidence="1">
    <location>
        <begin position="15"/>
        <end position="29"/>
    </location>
</feature>
<feature type="region of interest" description="Disordered" evidence="1">
    <location>
        <begin position="1"/>
        <end position="47"/>
    </location>
</feature>
<evidence type="ECO:0000313" key="2">
    <source>
        <dbReference type="EMBL" id="KAG2645672.1"/>
    </source>
</evidence>
<evidence type="ECO:0000256" key="1">
    <source>
        <dbReference type="SAM" id="MobiDB-lite"/>
    </source>
</evidence>
<name>A0A8T0WAY0_PANVG</name>
<accession>A0A8T0WAY0</accession>
<feature type="region of interest" description="Disordered" evidence="1">
    <location>
        <begin position="70"/>
        <end position="119"/>
    </location>
</feature>
<dbReference type="EMBL" id="CM029039">
    <property type="protein sequence ID" value="KAG2645672.1"/>
    <property type="molecule type" value="Genomic_DNA"/>
</dbReference>
<comment type="caution">
    <text evidence="2">The sequence shown here is derived from an EMBL/GenBank/DDBJ whole genome shotgun (WGS) entry which is preliminary data.</text>
</comment>
<gene>
    <name evidence="2" type="ORF">PVAP13_2KG413905</name>
</gene>
<feature type="compositionally biased region" description="Basic residues" evidence="1">
    <location>
        <begin position="71"/>
        <end position="89"/>
    </location>
</feature>
<proteinExistence type="predicted"/>
<feature type="compositionally biased region" description="Low complexity" evidence="1">
    <location>
        <begin position="98"/>
        <end position="111"/>
    </location>
</feature>
<sequence length="119" mass="13523">MEVVGPWTWECWSTRPPPPPGPPPVPSPAGHPHRPRRRRPSRSLPPFPILNPWRCYAEKRVLAAVVQWARRGQRSSRPRAGRRRRRMPRVKAVTVLQAASRRSATAPRRPTGSWGGFSS</sequence>
<feature type="compositionally biased region" description="Basic residues" evidence="1">
    <location>
        <begin position="31"/>
        <end position="41"/>
    </location>
</feature>